<dbReference type="Gene3D" id="3.30.420.10">
    <property type="entry name" value="Ribonuclease H-like superfamily/Ribonuclease H"/>
    <property type="match status" value="1"/>
</dbReference>
<evidence type="ECO:0000256" key="14">
    <source>
        <dbReference type="HAMAP-Rule" id="MF_00052"/>
    </source>
</evidence>
<dbReference type="InterPro" id="IPR012337">
    <property type="entry name" value="RNaseH-like_sf"/>
</dbReference>
<keyword evidence="10 14" id="KW-0479">Metal-binding</keyword>
<evidence type="ECO:0000256" key="7">
    <source>
        <dbReference type="ARBA" id="ARBA00019179"/>
    </source>
</evidence>
<dbReference type="CDD" id="cd07182">
    <property type="entry name" value="RNase_HII_bacteria_HII_like"/>
    <property type="match status" value="1"/>
</dbReference>
<feature type="domain" description="RNase H type-2" evidence="17">
    <location>
        <begin position="103"/>
        <end position="290"/>
    </location>
</feature>
<gene>
    <name evidence="14" type="primary">rnhB</name>
    <name evidence="18" type="ordered locus">CKR_1305</name>
</gene>
<dbReference type="GO" id="GO:0004523">
    <property type="term" value="F:RNA-DNA hybrid ribonuclease activity"/>
    <property type="evidence" value="ECO:0007669"/>
    <property type="project" value="UniProtKB-UniRule"/>
</dbReference>
<feature type="binding site" evidence="14 15">
    <location>
        <position position="206"/>
    </location>
    <ligand>
        <name>a divalent metal cation</name>
        <dbReference type="ChEBI" id="CHEBI:60240"/>
    </ligand>
</feature>
<keyword evidence="12 14" id="KW-0378">Hydrolase</keyword>
<dbReference type="GO" id="GO:0006298">
    <property type="term" value="P:mismatch repair"/>
    <property type="evidence" value="ECO:0007669"/>
    <property type="project" value="TreeGrafter"/>
</dbReference>
<dbReference type="InterPro" id="IPR024567">
    <property type="entry name" value="RNase_HII/HIII_dom"/>
</dbReference>
<dbReference type="HAMAP" id="MF_00052_B">
    <property type="entry name" value="RNase_HII_B"/>
    <property type="match status" value="1"/>
</dbReference>
<keyword evidence="11 14" id="KW-0255">Endonuclease</keyword>
<evidence type="ECO:0000256" key="1">
    <source>
        <dbReference type="ARBA" id="ARBA00000077"/>
    </source>
</evidence>
<feature type="binding site" evidence="14 15">
    <location>
        <position position="110"/>
    </location>
    <ligand>
        <name>a divalent metal cation</name>
        <dbReference type="ChEBI" id="CHEBI:60240"/>
    </ligand>
</feature>
<dbReference type="EC" id="3.1.26.4" evidence="6 14"/>
<comment type="cofactor">
    <cofactor evidence="2">
        <name>Mg(2+)</name>
        <dbReference type="ChEBI" id="CHEBI:18420"/>
    </cofactor>
</comment>
<dbReference type="Proteomes" id="UP000007969">
    <property type="component" value="Chromosome"/>
</dbReference>
<dbReference type="Pfam" id="PF01351">
    <property type="entry name" value="RNase_HII"/>
    <property type="match status" value="1"/>
</dbReference>
<evidence type="ECO:0000313" key="19">
    <source>
        <dbReference type="Proteomes" id="UP000007969"/>
    </source>
</evidence>
<evidence type="ECO:0000256" key="4">
    <source>
        <dbReference type="ARBA" id="ARBA00004496"/>
    </source>
</evidence>
<evidence type="ECO:0000256" key="12">
    <source>
        <dbReference type="ARBA" id="ARBA00022801"/>
    </source>
</evidence>
<comment type="catalytic activity">
    <reaction evidence="1 14 15 16">
        <text>Endonucleolytic cleavage to 5'-phosphomonoester.</text>
        <dbReference type="EC" id="3.1.26.4"/>
    </reaction>
</comment>
<reference evidence="19" key="1">
    <citation type="submission" date="2005-09" db="EMBL/GenBank/DDBJ databases">
        <title>Complete genome sequence of Clostridium kluyveri and comparative genomics of Clostridia species.</title>
        <authorList>
            <person name="Inui M."/>
            <person name="Nonaka H."/>
            <person name="Shinoda Y."/>
            <person name="Ikenaga Y."/>
            <person name="Abe M."/>
            <person name="Naito K."/>
            <person name="Vertes A.A."/>
            <person name="Yukawa H."/>
        </authorList>
    </citation>
    <scope>NUCLEOTIDE SEQUENCE [LARGE SCALE GENOMIC DNA]</scope>
    <source>
        <strain evidence="19">NBRC 12016</strain>
    </source>
</reference>
<dbReference type="GO" id="GO:0032299">
    <property type="term" value="C:ribonuclease H2 complex"/>
    <property type="evidence" value="ECO:0007669"/>
    <property type="project" value="TreeGrafter"/>
</dbReference>
<evidence type="ECO:0000256" key="3">
    <source>
        <dbReference type="ARBA" id="ARBA00004065"/>
    </source>
</evidence>
<dbReference type="GO" id="GO:0043137">
    <property type="term" value="P:DNA replication, removal of RNA primer"/>
    <property type="evidence" value="ECO:0007669"/>
    <property type="project" value="TreeGrafter"/>
</dbReference>
<proteinExistence type="inferred from homology"/>
<dbReference type="GO" id="GO:0005737">
    <property type="term" value="C:cytoplasm"/>
    <property type="evidence" value="ECO:0007669"/>
    <property type="project" value="UniProtKB-SubCell"/>
</dbReference>
<evidence type="ECO:0000256" key="2">
    <source>
        <dbReference type="ARBA" id="ARBA00001946"/>
    </source>
</evidence>
<dbReference type="NCBIfam" id="NF000594">
    <property type="entry name" value="PRK00015.1-1"/>
    <property type="match status" value="1"/>
</dbReference>
<evidence type="ECO:0000313" key="18">
    <source>
        <dbReference type="EMBL" id="BAH06356.1"/>
    </source>
</evidence>
<dbReference type="SUPFAM" id="SSF53098">
    <property type="entry name" value="Ribonuclease H-like"/>
    <property type="match status" value="1"/>
</dbReference>
<dbReference type="InterPro" id="IPR001352">
    <property type="entry name" value="RNase_HII/HIII"/>
</dbReference>
<evidence type="ECO:0000256" key="9">
    <source>
        <dbReference type="ARBA" id="ARBA00022722"/>
    </source>
</evidence>
<dbReference type="AlphaFoldDB" id="B9E1I1"/>
<keyword evidence="13 14" id="KW-0464">Manganese</keyword>
<evidence type="ECO:0000256" key="15">
    <source>
        <dbReference type="PROSITE-ProRule" id="PRU01319"/>
    </source>
</evidence>
<evidence type="ECO:0000256" key="10">
    <source>
        <dbReference type="ARBA" id="ARBA00022723"/>
    </source>
</evidence>
<keyword evidence="9 14" id="KW-0540">Nuclease</keyword>
<evidence type="ECO:0000256" key="11">
    <source>
        <dbReference type="ARBA" id="ARBA00022759"/>
    </source>
</evidence>
<organism evidence="18 19">
    <name type="scientific">Clostridium kluyveri (strain NBRC 12016)</name>
    <dbReference type="NCBI Taxonomy" id="583346"/>
    <lineage>
        <taxon>Bacteria</taxon>
        <taxon>Bacillati</taxon>
        <taxon>Bacillota</taxon>
        <taxon>Clostridia</taxon>
        <taxon>Eubacteriales</taxon>
        <taxon>Clostridiaceae</taxon>
        <taxon>Clostridium</taxon>
    </lineage>
</organism>
<comment type="cofactor">
    <cofactor evidence="14 15">
        <name>Mn(2+)</name>
        <dbReference type="ChEBI" id="CHEBI:29035"/>
    </cofactor>
    <cofactor evidence="14 15">
        <name>Mg(2+)</name>
        <dbReference type="ChEBI" id="CHEBI:18420"/>
    </cofactor>
    <text evidence="14 15">Manganese or magnesium. Binds 1 divalent metal ion per monomer in the absence of substrate. May bind a second metal ion after substrate binding.</text>
</comment>
<name>B9E1I1_CLOK1</name>
<evidence type="ECO:0000256" key="16">
    <source>
        <dbReference type="RuleBase" id="RU003515"/>
    </source>
</evidence>
<accession>B9E1I1</accession>
<evidence type="ECO:0000256" key="8">
    <source>
        <dbReference type="ARBA" id="ARBA00022490"/>
    </source>
</evidence>
<feature type="binding site" evidence="14 15">
    <location>
        <position position="109"/>
    </location>
    <ligand>
        <name>a divalent metal cation</name>
        <dbReference type="ChEBI" id="CHEBI:60240"/>
    </ligand>
</feature>
<dbReference type="InterPro" id="IPR036397">
    <property type="entry name" value="RNaseH_sf"/>
</dbReference>
<comment type="similarity">
    <text evidence="5 14 16">Belongs to the RNase HII family.</text>
</comment>
<evidence type="ECO:0000256" key="13">
    <source>
        <dbReference type="ARBA" id="ARBA00023211"/>
    </source>
</evidence>
<protein>
    <recommendedName>
        <fullName evidence="7 14">Ribonuclease HII</fullName>
        <shortName evidence="14">RNase HII</shortName>
        <ecNumber evidence="6 14">3.1.26.4</ecNumber>
    </recommendedName>
</protein>
<dbReference type="PANTHER" id="PTHR10954">
    <property type="entry name" value="RIBONUCLEASE H2 SUBUNIT A"/>
    <property type="match status" value="1"/>
</dbReference>
<evidence type="ECO:0000256" key="5">
    <source>
        <dbReference type="ARBA" id="ARBA00007383"/>
    </source>
</evidence>
<dbReference type="GO" id="GO:0003723">
    <property type="term" value="F:RNA binding"/>
    <property type="evidence" value="ECO:0007669"/>
    <property type="project" value="UniProtKB-UniRule"/>
</dbReference>
<sequence>MVMYKSSENINRFTEEIENTFWDDLEKFNFEKIKREVANLKKEYFSFEDYNIFIKILKRLKADKRKNVNGLYLNFYKFLLNQKKEIERVRQMYNFDKYFGNYIYVAGTDEVGRGPLAGPIVAAAVILNLNYVEDKKLILGVKDSKKLTQKARYELSQTIKEKALSYSIAVINNKEIDKRGISWCNNEVLRKAVLGLKLPVELVLSDGYAVKNLPVRNEFVIKGDSKSVSIASASIIAKVYRDELMREYSKVYTEYNFQSNSGYGTKEHIGAIKKYGTCKIHRLSFLRNIV</sequence>
<comment type="function">
    <text evidence="3 14 16">Endonuclease that specifically degrades the RNA of RNA-DNA hybrids.</text>
</comment>
<evidence type="ECO:0000259" key="17">
    <source>
        <dbReference type="PROSITE" id="PS51975"/>
    </source>
</evidence>
<dbReference type="NCBIfam" id="NF000595">
    <property type="entry name" value="PRK00015.1-3"/>
    <property type="match status" value="1"/>
</dbReference>
<keyword evidence="8 14" id="KW-0963">Cytoplasm</keyword>
<dbReference type="KEGG" id="ckr:CKR_1305"/>
<comment type="subcellular location">
    <subcellularLocation>
        <location evidence="4 14">Cytoplasm</location>
    </subcellularLocation>
</comment>
<dbReference type="PANTHER" id="PTHR10954:SF18">
    <property type="entry name" value="RIBONUCLEASE HII"/>
    <property type="match status" value="1"/>
</dbReference>
<dbReference type="PROSITE" id="PS51975">
    <property type="entry name" value="RNASE_H_2"/>
    <property type="match status" value="1"/>
</dbReference>
<dbReference type="InterPro" id="IPR022898">
    <property type="entry name" value="RNase_HII"/>
</dbReference>
<dbReference type="GO" id="GO:0030145">
    <property type="term" value="F:manganese ion binding"/>
    <property type="evidence" value="ECO:0007669"/>
    <property type="project" value="UniProtKB-UniRule"/>
</dbReference>
<dbReference type="HOGENOM" id="CLU_036532_2_1_9"/>
<dbReference type="EMBL" id="AP009049">
    <property type="protein sequence ID" value="BAH06356.1"/>
    <property type="molecule type" value="Genomic_DNA"/>
</dbReference>
<evidence type="ECO:0000256" key="6">
    <source>
        <dbReference type="ARBA" id="ARBA00012180"/>
    </source>
</evidence>